<evidence type="ECO:0000259" key="5">
    <source>
        <dbReference type="Pfam" id="PF00732"/>
    </source>
</evidence>
<feature type="domain" description="Glucose-methanol-choline oxidoreductase N-terminal" evidence="5">
    <location>
        <begin position="88"/>
        <end position="305"/>
    </location>
</feature>
<dbReference type="EMBL" id="FWXB01000002">
    <property type="protein sequence ID" value="SMC10820.1"/>
    <property type="molecule type" value="Genomic_DNA"/>
</dbReference>
<dbReference type="PANTHER" id="PTHR46056:SF12">
    <property type="entry name" value="LONG-CHAIN-ALCOHOL OXIDASE"/>
    <property type="match status" value="1"/>
</dbReference>
<dbReference type="GO" id="GO:0016614">
    <property type="term" value="F:oxidoreductase activity, acting on CH-OH group of donors"/>
    <property type="evidence" value="ECO:0007669"/>
    <property type="project" value="InterPro"/>
</dbReference>
<evidence type="ECO:0000256" key="4">
    <source>
        <dbReference type="ARBA" id="ARBA00023002"/>
    </source>
</evidence>
<evidence type="ECO:0000313" key="8">
    <source>
        <dbReference type="Proteomes" id="UP000193224"/>
    </source>
</evidence>
<accession>A0A1X7BMU4</accession>
<dbReference type="OrthoDB" id="9798604at2"/>
<dbReference type="SUPFAM" id="SSF51905">
    <property type="entry name" value="FAD/NAD(P)-binding domain"/>
    <property type="match status" value="1"/>
</dbReference>
<keyword evidence="4 7" id="KW-0560">Oxidoreductase</keyword>
<protein>
    <submittedName>
        <fullName evidence="7">Fructose dehydrogenase large subunit</fullName>
        <ecNumber evidence="7">1.1.99.11</ecNumber>
    </submittedName>
</protein>
<organism evidence="7 8">
    <name type="scientific">Roseovarius aestuarii</name>
    <dbReference type="NCBI Taxonomy" id="475083"/>
    <lineage>
        <taxon>Bacteria</taxon>
        <taxon>Pseudomonadati</taxon>
        <taxon>Pseudomonadota</taxon>
        <taxon>Alphaproteobacteria</taxon>
        <taxon>Rhodobacterales</taxon>
        <taxon>Roseobacteraceae</taxon>
        <taxon>Roseovarius</taxon>
    </lineage>
</organism>
<evidence type="ECO:0000256" key="1">
    <source>
        <dbReference type="ARBA" id="ARBA00010790"/>
    </source>
</evidence>
<dbReference type="PANTHER" id="PTHR46056">
    <property type="entry name" value="LONG-CHAIN-ALCOHOL OXIDASE"/>
    <property type="match status" value="1"/>
</dbReference>
<dbReference type="RefSeq" id="WP_085798809.1">
    <property type="nucleotide sequence ID" value="NZ_FWXB01000002.1"/>
</dbReference>
<reference evidence="7 8" key="1">
    <citation type="submission" date="2017-03" db="EMBL/GenBank/DDBJ databases">
        <authorList>
            <person name="Afonso C.L."/>
            <person name="Miller P.J."/>
            <person name="Scott M.A."/>
            <person name="Spackman E."/>
            <person name="Goraichik I."/>
            <person name="Dimitrov K.M."/>
            <person name="Suarez D.L."/>
            <person name="Swayne D.E."/>
        </authorList>
    </citation>
    <scope>NUCLEOTIDE SEQUENCE [LARGE SCALE GENOMIC DNA]</scope>
    <source>
        <strain evidence="7 8">CECT 7745</strain>
    </source>
</reference>
<dbReference type="Pfam" id="PF00732">
    <property type="entry name" value="GMC_oxred_N"/>
    <property type="match status" value="1"/>
</dbReference>
<dbReference type="InterPro" id="IPR000172">
    <property type="entry name" value="GMC_OxRdtase_N"/>
</dbReference>
<dbReference type="SUPFAM" id="SSF54373">
    <property type="entry name" value="FAD-linked reductases, C-terminal domain"/>
    <property type="match status" value="1"/>
</dbReference>
<comment type="similarity">
    <text evidence="1">Belongs to the GMC oxidoreductase family.</text>
</comment>
<keyword evidence="3" id="KW-0274">FAD</keyword>
<dbReference type="EC" id="1.1.99.11" evidence="7"/>
<evidence type="ECO:0000256" key="3">
    <source>
        <dbReference type="ARBA" id="ARBA00022827"/>
    </source>
</evidence>
<dbReference type="InterPro" id="IPR007867">
    <property type="entry name" value="GMC_OxRtase_C"/>
</dbReference>
<proteinExistence type="inferred from homology"/>
<dbReference type="GO" id="GO:0050660">
    <property type="term" value="F:flavin adenine dinucleotide binding"/>
    <property type="evidence" value="ECO:0007669"/>
    <property type="project" value="InterPro"/>
</dbReference>
<dbReference type="Proteomes" id="UP000193224">
    <property type="component" value="Unassembled WGS sequence"/>
</dbReference>
<name>A0A1X7BMU4_9RHOB</name>
<gene>
    <name evidence="7" type="primary">fdhL</name>
    <name evidence="7" type="ORF">ROA7745_00628</name>
</gene>
<evidence type="ECO:0000313" key="7">
    <source>
        <dbReference type="EMBL" id="SMC10820.1"/>
    </source>
</evidence>
<dbReference type="Gene3D" id="3.50.50.60">
    <property type="entry name" value="FAD/NAD(P)-binding domain"/>
    <property type="match status" value="2"/>
</dbReference>
<dbReference type="AlphaFoldDB" id="A0A1X7BMU4"/>
<sequence>MAAPFDMNDDNVIVVIGTGAGGGVLANELAQRGVSVVALEAGGRYLPEDYVNDEWESFGQLAWLDPRTTSGDWRVAKDFSGLPAWIVKAVGGTTTHWAGASLRFQEHEWKAKTTYGEVQGANLLDWPIDGAEMAPWYDLAEKKLGVTRTHGMPGLPGNNNYKVFEAGAKKLGYEEVHTGRMAINSQDNDGRPACQQTGFCFQGCKWGAKWSAAYTDIPNGEATGNLEVREKAHVLRIEHGDDGKVNGVIYADADGNEHKQMARAVCVAGNSYESPRILLNSATSMYPDGLANSSGQVGRNYMRHMTGSVYGVFDKPVRMWRGTTMAGIIQDEARHDPSRGFVGGYELETLGLGLPFMAAFLDPGGWGREFTTALDSYENMAGMWIVGEDMPQETNRVTLNHDVKDQFGMPVANVHFDDHPNDIAMRNHAYKQGAAVYDAVGATRTFPTPPYPSTHNLGTNRMSENPRDGVVNSNGRTHDIDNLFVSDGSQFTTGAAENPTLTIVALAIRQAEHIAGEVSRGNL</sequence>
<keyword evidence="2" id="KW-0285">Flavoprotein</keyword>
<dbReference type="InterPro" id="IPR036188">
    <property type="entry name" value="FAD/NAD-bd_sf"/>
</dbReference>
<feature type="domain" description="Glucose-methanol-choline oxidoreductase C-terminal" evidence="6">
    <location>
        <begin position="391"/>
        <end position="507"/>
    </location>
</feature>
<evidence type="ECO:0000259" key="6">
    <source>
        <dbReference type="Pfam" id="PF05199"/>
    </source>
</evidence>
<dbReference type="Pfam" id="PF05199">
    <property type="entry name" value="GMC_oxred_C"/>
    <property type="match status" value="1"/>
</dbReference>
<evidence type="ECO:0000256" key="2">
    <source>
        <dbReference type="ARBA" id="ARBA00022630"/>
    </source>
</evidence>
<keyword evidence="8" id="KW-1185">Reference proteome</keyword>